<dbReference type="Pfam" id="PF00202">
    <property type="entry name" value="Aminotran_3"/>
    <property type="match status" value="1"/>
</dbReference>
<accession>A0A1L7LLF3</accession>
<evidence type="ECO:0000256" key="2">
    <source>
        <dbReference type="ARBA" id="ARBA00022576"/>
    </source>
</evidence>
<sequence length="412" mass="46932">MKNYALLNGAYDNKTMYDFKPVRADNTYLYDSQNRKYLDLRSGLWNTSLGYIDSLYQRVSKRFDQVLNKKLPYLDIHSFQHDIYDEVAQKVLELTGQAFKRVLYTNSGSENTELALKIADYTNKKGENNRILAFKDSYHGTFFGGVSVSGIDQEINSSFYPKYGEVTFIDYPKSAEQEKNVLDYIANVASFYDVMMIEPILASAGIYFASIDFFNALLKLLRKNQVLIVFDEVATGFFKTGKPFYFQQLSEKPDILCLSKAINNGITSFGCVCVNEEVDAKLQKNPKTMEHFSTQNGNLLGLESANIVLDYYLKSRDVIEGKVKDISDSISNVLDSQNVFYRNQGIMTAIRTESNQSLQLMKSLEKLGILTYLYVNEEEEGLSIMPPININLNVLEKALKLISKKIESQNSF</sequence>
<dbReference type="Gene3D" id="3.90.1150.10">
    <property type="entry name" value="Aspartate Aminotransferase, domain 1"/>
    <property type="match status" value="1"/>
</dbReference>
<dbReference type="InterPro" id="IPR015424">
    <property type="entry name" value="PyrdxlP-dep_Trfase"/>
</dbReference>
<dbReference type="AlphaFoldDB" id="A0A1L7LLF3"/>
<protein>
    <submittedName>
        <fullName evidence="6">Aminotransferase</fullName>
    </submittedName>
</protein>
<dbReference type="Gene3D" id="3.40.640.10">
    <property type="entry name" value="Type I PLP-dependent aspartate aminotransferase-like (Major domain)"/>
    <property type="match status" value="1"/>
</dbReference>
<dbReference type="RefSeq" id="WP_128833758.1">
    <property type="nucleotide sequence ID" value="NZ_AP014612.1"/>
</dbReference>
<evidence type="ECO:0000256" key="1">
    <source>
        <dbReference type="ARBA" id="ARBA00001933"/>
    </source>
</evidence>
<keyword evidence="2 6" id="KW-0032">Aminotransferase</keyword>
<comment type="cofactor">
    <cofactor evidence="1">
        <name>pyridoxal 5'-phosphate</name>
        <dbReference type="ChEBI" id="CHEBI:597326"/>
    </cofactor>
</comment>
<reference evidence="6 7" key="1">
    <citation type="journal article" date="2016" name="Microbiol. Immunol.">
        <title>Complete genome sequence of Streptococcus troglodytae TKU31 isolated from the oral cavity of a chimpanzee (Pan troglodytes).</title>
        <authorList>
            <person name="Okamoto M."/>
            <person name="Naito M."/>
            <person name="Miyanohara M."/>
            <person name="Imai S."/>
            <person name="Nomura Y."/>
            <person name="Saito W."/>
            <person name="Momoi Y."/>
            <person name="Takada K."/>
            <person name="Miyabe-Nishiwaki T."/>
            <person name="Tomonaga M."/>
            <person name="Hanada N."/>
        </authorList>
    </citation>
    <scope>NUCLEOTIDE SEQUENCE [LARGE SCALE GENOMIC DNA]</scope>
    <source>
        <strain evidence="7">TKU 31</strain>
    </source>
</reference>
<evidence type="ECO:0000256" key="4">
    <source>
        <dbReference type="ARBA" id="ARBA00022898"/>
    </source>
</evidence>
<evidence type="ECO:0000313" key="7">
    <source>
        <dbReference type="Proteomes" id="UP000217758"/>
    </source>
</evidence>
<dbReference type="InterPro" id="IPR015421">
    <property type="entry name" value="PyrdxlP-dep_Trfase_major"/>
</dbReference>
<dbReference type="GO" id="GO:0030170">
    <property type="term" value="F:pyridoxal phosphate binding"/>
    <property type="evidence" value="ECO:0007669"/>
    <property type="project" value="InterPro"/>
</dbReference>
<dbReference type="PANTHER" id="PTHR11986">
    <property type="entry name" value="AMINOTRANSFERASE CLASS III"/>
    <property type="match status" value="1"/>
</dbReference>
<dbReference type="InterPro" id="IPR015422">
    <property type="entry name" value="PyrdxlP-dep_Trfase_small"/>
</dbReference>
<dbReference type="InterPro" id="IPR005814">
    <property type="entry name" value="Aminotrans_3"/>
</dbReference>
<gene>
    <name evidence="6" type="ORF">SRT_17280</name>
</gene>
<keyword evidence="4 5" id="KW-0663">Pyridoxal phosphate</keyword>
<evidence type="ECO:0000256" key="5">
    <source>
        <dbReference type="RuleBase" id="RU003560"/>
    </source>
</evidence>
<dbReference type="PANTHER" id="PTHR11986:SF79">
    <property type="entry name" value="ACETYLORNITHINE AMINOTRANSFERASE, MITOCHONDRIAL"/>
    <property type="match status" value="1"/>
</dbReference>
<proteinExistence type="inferred from homology"/>
<dbReference type="SUPFAM" id="SSF53383">
    <property type="entry name" value="PLP-dependent transferases"/>
    <property type="match status" value="1"/>
</dbReference>
<evidence type="ECO:0000256" key="3">
    <source>
        <dbReference type="ARBA" id="ARBA00022679"/>
    </source>
</evidence>
<dbReference type="Proteomes" id="UP000217758">
    <property type="component" value="Chromosome"/>
</dbReference>
<keyword evidence="3 6" id="KW-0808">Transferase</keyword>
<dbReference type="GO" id="GO:0042802">
    <property type="term" value="F:identical protein binding"/>
    <property type="evidence" value="ECO:0007669"/>
    <property type="project" value="TreeGrafter"/>
</dbReference>
<comment type="similarity">
    <text evidence="5">Belongs to the class-III pyridoxal-phosphate-dependent aminotransferase family.</text>
</comment>
<dbReference type="EMBL" id="AP014612">
    <property type="protein sequence ID" value="BAQ24989.1"/>
    <property type="molecule type" value="Genomic_DNA"/>
</dbReference>
<evidence type="ECO:0000313" key="6">
    <source>
        <dbReference type="EMBL" id="BAQ24989.1"/>
    </source>
</evidence>
<keyword evidence="7" id="KW-1185">Reference proteome</keyword>
<name>A0A1L7LLF3_9STRE</name>
<dbReference type="GO" id="GO:0008483">
    <property type="term" value="F:transaminase activity"/>
    <property type="evidence" value="ECO:0007669"/>
    <property type="project" value="UniProtKB-KW"/>
</dbReference>
<organism evidence="6 7">
    <name type="scientific">Streptococcus troglodytae</name>
    <dbReference type="NCBI Taxonomy" id="1111760"/>
    <lineage>
        <taxon>Bacteria</taxon>
        <taxon>Bacillati</taxon>
        <taxon>Bacillota</taxon>
        <taxon>Bacilli</taxon>
        <taxon>Lactobacillales</taxon>
        <taxon>Streptococcaceae</taxon>
        <taxon>Streptococcus</taxon>
    </lineage>
</organism>
<dbReference type="KEGG" id="strg:SRT_17280"/>
<dbReference type="InterPro" id="IPR050103">
    <property type="entry name" value="Class-III_PLP-dep_AT"/>
</dbReference>